<protein>
    <submittedName>
        <fullName evidence="5">CopY/TcrY family copper transport repressor</fullName>
    </submittedName>
</protein>
<dbReference type="InterPro" id="IPR036388">
    <property type="entry name" value="WH-like_DNA-bd_sf"/>
</dbReference>
<dbReference type="OrthoDB" id="1849040at2"/>
<evidence type="ECO:0000313" key="6">
    <source>
        <dbReference type="Proteomes" id="UP000273977"/>
    </source>
</evidence>
<dbReference type="InterPro" id="IPR005650">
    <property type="entry name" value="BlaI_family"/>
</dbReference>
<dbReference type="GO" id="GO:0003677">
    <property type="term" value="F:DNA binding"/>
    <property type="evidence" value="ECO:0007669"/>
    <property type="project" value="UniProtKB-KW"/>
</dbReference>
<dbReference type="EMBL" id="RKMG01000035">
    <property type="protein sequence ID" value="RPA56943.1"/>
    <property type="molecule type" value="Genomic_DNA"/>
</dbReference>
<keyword evidence="2" id="KW-0805">Transcription regulation</keyword>
<comment type="similarity">
    <text evidence="1">Belongs to the BlaI transcriptional regulatory family.</text>
</comment>
<keyword evidence="6" id="KW-1185">Reference proteome</keyword>
<dbReference type="InterPro" id="IPR036390">
    <property type="entry name" value="WH_DNA-bd_sf"/>
</dbReference>
<dbReference type="AlphaFoldDB" id="A0A3N4G1V1"/>
<dbReference type="SUPFAM" id="SSF46785">
    <property type="entry name" value="Winged helix' DNA-binding domain"/>
    <property type="match status" value="1"/>
</dbReference>
<dbReference type="NCBIfam" id="TIGR02698">
    <property type="entry name" value="CopY_TcrY"/>
    <property type="match status" value="1"/>
</dbReference>
<name>A0A3N4G1V1_9LACT</name>
<dbReference type="Proteomes" id="UP000273977">
    <property type="component" value="Unassembled WGS sequence"/>
</dbReference>
<sequence>MAEIALDHTQETHTHHDVSAAEWEVMRVVWAQKETNSRTIIESLSDKKGWKPATIKTLIGRLTKKEWLTTEKDGRSFLYSAAISEDEALANQAQTLLSGWCNTDADKVINALIQAAVLDDDMKQHIFDTLDRATYVDKVTCHCVPGQCIHHPHTH</sequence>
<reference evidence="5 6" key="1">
    <citation type="submission" date="2018-11" db="EMBL/GenBank/DDBJ databases">
        <title>Aerococcus sp. SJQ22, whole genome shotgun sequence.</title>
        <authorList>
            <person name="Sun L."/>
            <person name="Gao X."/>
            <person name="Chen W."/>
            <person name="Huang K."/>
        </authorList>
    </citation>
    <scope>NUCLEOTIDE SEQUENCE [LARGE SCALE GENOMIC DNA]</scope>
    <source>
        <strain evidence="5 6">SJQ22</strain>
    </source>
</reference>
<organism evidence="5 6">
    <name type="scientific">Aerococcus agrisoli</name>
    <dbReference type="NCBI Taxonomy" id="2487350"/>
    <lineage>
        <taxon>Bacteria</taxon>
        <taxon>Bacillati</taxon>
        <taxon>Bacillota</taxon>
        <taxon>Bacilli</taxon>
        <taxon>Lactobacillales</taxon>
        <taxon>Aerococcaceae</taxon>
        <taxon>Aerococcus</taxon>
    </lineage>
</organism>
<proteinExistence type="inferred from homology"/>
<dbReference type="Gene3D" id="1.10.10.10">
    <property type="entry name" value="Winged helix-like DNA-binding domain superfamily/Winged helix DNA-binding domain"/>
    <property type="match status" value="1"/>
</dbReference>
<dbReference type="GO" id="GO:0045892">
    <property type="term" value="P:negative regulation of DNA-templated transcription"/>
    <property type="evidence" value="ECO:0007669"/>
    <property type="project" value="InterPro"/>
</dbReference>
<evidence type="ECO:0000256" key="3">
    <source>
        <dbReference type="ARBA" id="ARBA00023125"/>
    </source>
</evidence>
<evidence type="ECO:0000256" key="4">
    <source>
        <dbReference type="ARBA" id="ARBA00023163"/>
    </source>
</evidence>
<accession>A0A3N4G1V1</accession>
<evidence type="ECO:0000256" key="1">
    <source>
        <dbReference type="ARBA" id="ARBA00011046"/>
    </source>
</evidence>
<dbReference type="Pfam" id="PF03965">
    <property type="entry name" value="Penicillinase_R"/>
    <property type="match status" value="1"/>
</dbReference>
<keyword evidence="3" id="KW-0238">DNA-binding</keyword>
<evidence type="ECO:0000313" key="5">
    <source>
        <dbReference type="EMBL" id="RPA56943.1"/>
    </source>
</evidence>
<dbReference type="InterPro" id="IPR014071">
    <property type="entry name" value="Cu_transp_CopY/TcrY"/>
</dbReference>
<gene>
    <name evidence="5" type="ORF">EF384_08570</name>
</gene>
<keyword evidence="4" id="KW-0804">Transcription</keyword>
<comment type="caution">
    <text evidence="5">The sequence shown here is derived from an EMBL/GenBank/DDBJ whole genome shotgun (WGS) entry which is preliminary data.</text>
</comment>
<evidence type="ECO:0000256" key="2">
    <source>
        <dbReference type="ARBA" id="ARBA00023015"/>
    </source>
</evidence>
<dbReference type="RefSeq" id="WP_123781149.1">
    <property type="nucleotide sequence ID" value="NZ_RKMG01000035.1"/>
</dbReference>